<dbReference type="Proteomes" id="UP001235939">
    <property type="component" value="Chromosome 09"/>
</dbReference>
<evidence type="ECO:0000256" key="5">
    <source>
        <dbReference type="ARBA" id="ARBA00022759"/>
    </source>
</evidence>
<name>A0ABY6KSZ0_9ARAC</name>
<feature type="compositionally biased region" description="Low complexity" evidence="9">
    <location>
        <begin position="1471"/>
        <end position="1483"/>
    </location>
</feature>
<evidence type="ECO:0000256" key="4">
    <source>
        <dbReference type="ARBA" id="ARBA00022722"/>
    </source>
</evidence>
<dbReference type="Gene3D" id="3.30.70.270">
    <property type="match status" value="2"/>
</dbReference>
<dbReference type="Pfam" id="PF00665">
    <property type="entry name" value="rve"/>
    <property type="match status" value="1"/>
</dbReference>
<dbReference type="Gene3D" id="3.30.420.10">
    <property type="entry name" value="Ribonuclease H-like superfamily/Ribonuclease H"/>
    <property type="match status" value="2"/>
</dbReference>
<dbReference type="SUPFAM" id="SSF56672">
    <property type="entry name" value="DNA/RNA polymerases"/>
    <property type="match status" value="1"/>
</dbReference>
<dbReference type="PANTHER" id="PTHR37984">
    <property type="entry name" value="PROTEIN CBG26694"/>
    <property type="match status" value="1"/>
</dbReference>
<keyword evidence="8" id="KW-0862">Zinc</keyword>
<evidence type="ECO:0000313" key="14">
    <source>
        <dbReference type="Proteomes" id="UP001235939"/>
    </source>
</evidence>
<keyword evidence="8" id="KW-0479">Metal-binding</keyword>
<reference evidence="13 14" key="1">
    <citation type="submission" date="2022-01" db="EMBL/GenBank/DDBJ databases">
        <title>A chromosomal length assembly of Cordylochernes scorpioides.</title>
        <authorList>
            <person name="Zeh D."/>
            <person name="Zeh J."/>
        </authorList>
    </citation>
    <scope>NUCLEOTIDE SEQUENCE [LARGE SCALE GENOMIC DNA]</scope>
    <source>
        <strain evidence="13">IN4F17</strain>
        <tissue evidence="13">Whole Body</tissue>
    </source>
</reference>
<dbReference type="PROSITE" id="PS50158">
    <property type="entry name" value="ZF_CCHC"/>
    <property type="match status" value="1"/>
</dbReference>
<evidence type="ECO:0000313" key="13">
    <source>
        <dbReference type="EMBL" id="UYV71967.1"/>
    </source>
</evidence>
<proteinExistence type="predicted"/>
<keyword evidence="5" id="KW-0255">Endonuclease</keyword>
<dbReference type="InterPro" id="IPR041373">
    <property type="entry name" value="RT_RNaseH"/>
</dbReference>
<organism evidence="13 14">
    <name type="scientific">Cordylochernes scorpioides</name>
    <dbReference type="NCBI Taxonomy" id="51811"/>
    <lineage>
        <taxon>Eukaryota</taxon>
        <taxon>Metazoa</taxon>
        <taxon>Ecdysozoa</taxon>
        <taxon>Arthropoda</taxon>
        <taxon>Chelicerata</taxon>
        <taxon>Arachnida</taxon>
        <taxon>Pseudoscorpiones</taxon>
        <taxon>Cheliferoidea</taxon>
        <taxon>Chernetidae</taxon>
        <taxon>Cordylochernes</taxon>
    </lineage>
</organism>
<dbReference type="Gene3D" id="4.10.60.10">
    <property type="entry name" value="Zinc finger, CCHC-type"/>
    <property type="match status" value="1"/>
</dbReference>
<evidence type="ECO:0000259" key="11">
    <source>
        <dbReference type="PROSITE" id="PS50878"/>
    </source>
</evidence>
<evidence type="ECO:0000259" key="12">
    <source>
        <dbReference type="PROSITE" id="PS50994"/>
    </source>
</evidence>
<feature type="region of interest" description="Disordered" evidence="9">
    <location>
        <begin position="1447"/>
        <end position="1506"/>
    </location>
</feature>
<dbReference type="InterPro" id="IPR012337">
    <property type="entry name" value="RNaseH-like_sf"/>
</dbReference>
<dbReference type="PANTHER" id="PTHR37984:SF5">
    <property type="entry name" value="PROTEIN NYNRIN-LIKE"/>
    <property type="match status" value="1"/>
</dbReference>
<protein>
    <recommendedName>
        <fullName evidence="1">RNA-directed DNA polymerase</fullName>
        <ecNumber evidence="1">2.7.7.49</ecNumber>
    </recommendedName>
</protein>
<keyword evidence="3" id="KW-0548">Nucleotidyltransferase</keyword>
<dbReference type="InterPro" id="IPR041426">
    <property type="entry name" value="Mos1_HTH"/>
</dbReference>
<dbReference type="InterPro" id="IPR001878">
    <property type="entry name" value="Znf_CCHC"/>
</dbReference>
<dbReference type="EMBL" id="CP092871">
    <property type="protein sequence ID" value="UYV71967.1"/>
    <property type="molecule type" value="Genomic_DNA"/>
</dbReference>
<gene>
    <name evidence="13" type="ORF">LAZ67_9001384</name>
</gene>
<evidence type="ECO:0000259" key="10">
    <source>
        <dbReference type="PROSITE" id="PS50158"/>
    </source>
</evidence>
<dbReference type="Pfam" id="PF00078">
    <property type="entry name" value="RVT_1"/>
    <property type="match status" value="1"/>
</dbReference>
<dbReference type="InterPro" id="IPR041588">
    <property type="entry name" value="Integrase_H2C2"/>
</dbReference>
<dbReference type="SUPFAM" id="SSF57756">
    <property type="entry name" value="Retrovirus zinc finger-like domains"/>
    <property type="match status" value="1"/>
</dbReference>
<evidence type="ECO:0000256" key="6">
    <source>
        <dbReference type="ARBA" id="ARBA00022801"/>
    </source>
</evidence>
<dbReference type="Gene3D" id="1.10.340.70">
    <property type="match status" value="1"/>
</dbReference>
<evidence type="ECO:0000256" key="9">
    <source>
        <dbReference type="SAM" id="MobiDB-lite"/>
    </source>
</evidence>
<dbReference type="InterPro" id="IPR001888">
    <property type="entry name" value="Transposase_1"/>
</dbReference>
<dbReference type="InterPro" id="IPR036875">
    <property type="entry name" value="Znf_CCHC_sf"/>
</dbReference>
<keyword evidence="8" id="KW-0863">Zinc-finger</keyword>
<dbReference type="CDD" id="cd01647">
    <property type="entry name" value="RT_LTR"/>
    <property type="match status" value="1"/>
</dbReference>
<accession>A0ABY6KSZ0</accession>
<keyword evidence="4" id="KW-0540">Nuclease</keyword>
<dbReference type="Gene3D" id="3.10.20.370">
    <property type="match status" value="1"/>
</dbReference>
<feature type="domain" description="Integrase catalytic" evidence="12">
    <location>
        <begin position="1226"/>
        <end position="1376"/>
    </location>
</feature>
<dbReference type="SUPFAM" id="SSF50630">
    <property type="entry name" value="Acid proteases"/>
    <property type="match status" value="1"/>
</dbReference>
<keyword evidence="6" id="KW-0378">Hydrolase</keyword>
<dbReference type="Pfam" id="PF01359">
    <property type="entry name" value="Transposase_1"/>
    <property type="match status" value="1"/>
</dbReference>
<sequence>MDQRTCIKFCVKNEIKCADAFRMLTEAYGEATLDRSNVYRWYKMFSEGREDVNDEERAGRPSTSTTDEKFNEVEKMILANRRITVREFAEDLNISIGSCHSIFINDLGMRRVAAKFVPKLLNCDQKQHRMNIAYEMLDSVRDDPNLLQRVITGDEAWVYGYDVETKAQSSQWKLPHEPRPKKARQVRSNVKVLLTVFFDCRGVVHHEFLPQGRTINKEYYLQVMRNLREAIRQKRPDLRKNKNWLLHHDNAPAHTSLLVRDFLAKNNTLMMPQPPYSPDLVPDKKKVSVIMSNIVPFPVLTPEQNFEIFVKCLRFAFAANDTSLAKQVPVLLAVIGPKLFKLAEDLVAPEKLETKSFDEIVALLNRHLAPTPRVIPARYKFFKSSQEEETISQFMATLRGLAKPCKFGSMLNEMLRDKLVVGVRSENLQKRLLQEGDDATLDKIYEIALSYEAAERDLLSMKKVDYADVNVHDVKKLNSACSHCGRQNHLSNKCFFKNAKCHECGKIGHIKPACKNRKTKYAKIQHGSKATGKINVVEASENGKYFITLNVDNKNIQFEFDTGSCHTLMPINLYKKLWNKKISPINLHLKSYSNTKIDVIGKREVFVAEANKSLPLIITEANRPVLLGTTWIKCLPAKFLKFSDINLVQETICSSLGEKCSYVMRNAIEKELGNLEAQGVITKIERSDWATPIVPIMKKNGHVRICGDFKITLNPVLKIDQYPLPKIEDIFAILGRGINFSKIDLSQAYLQLELDENSKEMAVINTHKGLYRYNRLPFGIASAPAIWQRIIEQILSGIPGTLVYLDDILITGKSEADHLRNLEAVLNRLNEYGLKANREKCNFFQESLKYCGHVIDKMGLHKTNDKIRAVLDAPEPLNVTQLRAFLGLITYYHKFIRNAANVLSPLYAILKKGTKWHFSTECRKAFRQIKEMISSDQILIAYDPKLPIRLSCDSSSYGLGTVLSQIDVDGNERPIYFISRTLSQAEKKYSQIDKECLSIIWALKKFNNYLFGRKFELITDNKPLHHILIPKREISSNMSARLQRWALILSSYNFTIECRKTGDHGNADGLSRLPLKQCEEKEEDAVNTVHMIKQCEELPLTSSHIRRESCKDSILKIVYQNTLYGWKDKPSHTELLSFYLRREELTVEQGILLLGTRVVIPRKFREKIKAELHQGHLGVVKMKALARNFIWWPGIDREIEEITRVCRECNINNHTLKQESVHKWESAPTPWYRVHLDFAGPFMNKMFLIVIDSYSKWPEVIVMNSTTAGNTIRVLRDLFSRYGIPDQVVTDNGPQFVSEEMKYFLKLNGVHHLRSAPYFPATNGLAERFVQTLKRGLKNMRNEELNKSLANFLFTYRTVPHSSTREAPAVLFLKRMLKCKWNLLKPKLEVKPGFKKGYSPDFEEDENILVRDFLGPNKWKEGKVIKRLGNPAPEIFLPEQLIKCPSNESRAEDGSVEIHSKESIPSSPGISAPEEPGSAASASDQDRTPQRRYPKRDRRPPERFGY</sequence>
<evidence type="ECO:0000256" key="1">
    <source>
        <dbReference type="ARBA" id="ARBA00012493"/>
    </source>
</evidence>
<dbReference type="InterPro" id="IPR001584">
    <property type="entry name" value="Integrase_cat-core"/>
</dbReference>
<evidence type="ECO:0000256" key="2">
    <source>
        <dbReference type="ARBA" id="ARBA00022679"/>
    </source>
</evidence>
<evidence type="ECO:0000256" key="3">
    <source>
        <dbReference type="ARBA" id="ARBA00022695"/>
    </source>
</evidence>
<keyword evidence="7" id="KW-0695">RNA-directed DNA polymerase</keyword>
<dbReference type="InterPro" id="IPR050951">
    <property type="entry name" value="Retrovirus_Pol_polyprotein"/>
</dbReference>
<feature type="domain" description="CCHC-type" evidence="10">
    <location>
        <begin position="500"/>
        <end position="516"/>
    </location>
</feature>
<keyword evidence="14" id="KW-1185">Reference proteome</keyword>
<dbReference type="PROSITE" id="PS50994">
    <property type="entry name" value="INTEGRASE"/>
    <property type="match status" value="1"/>
</dbReference>
<dbReference type="InterPro" id="IPR021109">
    <property type="entry name" value="Peptidase_aspartic_dom_sf"/>
</dbReference>
<dbReference type="Gene3D" id="2.40.70.10">
    <property type="entry name" value="Acid Proteases"/>
    <property type="match status" value="1"/>
</dbReference>
<evidence type="ECO:0000256" key="7">
    <source>
        <dbReference type="ARBA" id="ARBA00022918"/>
    </source>
</evidence>
<dbReference type="Pfam" id="PF17921">
    <property type="entry name" value="Integrase_H2C2"/>
    <property type="match status" value="1"/>
</dbReference>
<dbReference type="SUPFAM" id="SSF53098">
    <property type="entry name" value="Ribonuclease H-like"/>
    <property type="match status" value="1"/>
</dbReference>
<feature type="compositionally biased region" description="Basic and acidic residues" evidence="9">
    <location>
        <begin position="1449"/>
        <end position="1462"/>
    </location>
</feature>
<dbReference type="Pfam" id="PF17917">
    <property type="entry name" value="RT_RNaseH"/>
    <property type="match status" value="1"/>
</dbReference>
<evidence type="ECO:0000256" key="8">
    <source>
        <dbReference type="PROSITE-ProRule" id="PRU00047"/>
    </source>
</evidence>
<feature type="domain" description="Reverse transcriptase" evidence="11">
    <location>
        <begin position="677"/>
        <end position="855"/>
    </location>
</feature>
<dbReference type="InterPro" id="IPR036397">
    <property type="entry name" value="RNaseH_sf"/>
</dbReference>
<keyword evidence="2" id="KW-0808">Transferase</keyword>
<dbReference type="CDD" id="cd09274">
    <property type="entry name" value="RNase_HI_RT_Ty3"/>
    <property type="match status" value="1"/>
</dbReference>
<dbReference type="InterPro" id="IPR043128">
    <property type="entry name" value="Rev_trsase/Diguanyl_cyclase"/>
</dbReference>
<dbReference type="SMART" id="SM00343">
    <property type="entry name" value="ZnF_C2HC"/>
    <property type="match status" value="2"/>
</dbReference>
<dbReference type="PROSITE" id="PS50878">
    <property type="entry name" value="RT_POL"/>
    <property type="match status" value="1"/>
</dbReference>
<dbReference type="InterPro" id="IPR043502">
    <property type="entry name" value="DNA/RNA_pol_sf"/>
</dbReference>
<dbReference type="InterPro" id="IPR000477">
    <property type="entry name" value="RT_dom"/>
</dbReference>
<dbReference type="EC" id="2.7.7.49" evidence="1"/>
<dbReference type="Gene3D" id="3.10.10.10">
    <property type="entry name" value="HIV Type 1 Reverse Transcriptase, subunit A, domain 1"/>
    <property type="match status" value="1"/>
</dbReference>
<dbReference type="Gene3D" id="1.10.10.1450">
    <property type="match status" value="1"/>
</dbReference>
<dbReference type="Pfam" id="PF17906">
    <property type="entry name" value="HTH_48"/>
    <property type="match status" value="1"/>
</dbReference>